<dbReference type="RefSeq" id="WP_163473551.1">
    <property type="nucleotide sequence ID" value="NZ_JAAGWZ010000002.1"/>
</dbReference>
<reference evidence="2 3" key="1">
    <citation type="journal article" date="2014" name="Int. J. Syst. Evol. Microbiol.">
        <title>Description of Galbitalea soli gen. nov., sp. nov., and Frondihabitans sucicola sp. nov.</title>
        <authorList>
            <person name="Kim S.J."/>
            <person name="Lim J.M."/>
            <person name="Ahn J.H."/>
            <person name="Weon H.Y."/>
            <person name="Hamada M."/>
            <person name="Suzuki K."/>
            <person name="Ahn T.Y."/>
            <person name="Kwon S.W."/>
        </authorList>
    </citation>
    <scope>NUCLEOTIDE SEQUENCE [LARGE SCALE GENOMIC DNA]</scope>
    <source>
        <strain evidence="2 3">NBRC 108727</strain>
    </source>
</reference>
<proteinExistence type="predicted"/>
<sequence length="58" mass="6586">MTLEIQAASTPRGWYTDPAGTGMLRWWNGSFWTTDVKSAYRMNPATAYALHRLPKPRG</sequence>
<organism evidence="2 3">
    <name type="scientific">Galbitalea soli</name>
    <dbReference type="NCBI Taxonomy" id="1268042"/>
    <lineage>
        <taxon>Bacteria</taxon>
        <taxon>Bacillati</taxon>
        <taxon>Actinomycetota</taxon>
        <taxon>Actinomycetes</taxon>
        <taxon>Micrococcales</taxon>
        <taxon>Microbacteriaceae</taxon>
        <taxon>Galbitalea</taxon>
    </lineage>
</organism>
<evidence type="ECO:0000313" key="3">
    <source>
        <dbReference type="Proteomes" id="UP000479756"/>
    </source>
</evidence>
<dbReference type="Proteomes" id="UP000479756">
    <property type="component" value="Unassembled WGS sequence"/>
</dbReference>
<dbReference type="EMBL" id="JAAGWZ010000002">
    <property type="protein sequence ID" value="NEM91687.1"/>
    <property type="molecule type" value="Genomic_DNA"/>
</dbReference>
<evidence type="ECO:0000313" key="2">
    <source>
        <dbReference type="EMBL" id="NEM91687.1"/>
    </source>
</evidence>
<dbReference type="InterPro" id="IPR018929">
    <property type="entry name" value="DUF2510"/>
</dbReference>
<feature type="domain" description="DUF2510" evidence="1">
    <location>
        <begin position="13"/>
        <end position="39"/>
    </location>
</feature>
<dbReference type="Pfam" id="PF10708">
    <property type="entry name" value="DUF2510"/>
    <property type="match status" value="1"/>
</dbReference>
<comment type="caution">
    <text evidence="2">The sequence shown here is derived from an EMBL/GenBank/DDBJ whole genome shotgun (WGS) entry which is preliminary data.</text>
</comment>
<dbReference type="AlphaFoldDB" id="A0A7C9PNN6"/>
<gene>
    <name evidence="2" type="ORF">G3T37_09985</name>
</gene>
<name>A0A7C9PNN6_9MICO</name>
<evidence type="ECO:0000259" key="1">
    <source>
        <dbReference type="Pfam" id="PF10708"/>
    </source>
</evidence>
<protein>
    <submittedName>
        <fullName evidence="2">DUF2510 domain-containing protein</fullName>
    </submittedName>
</protein>
<keyword evidence="3" id="KW-1185">Reference proteome</keyword>
<accession>A0A7C9PNN6</accession>